<feature type="compositionally biased region" description="Basic residues" evidence="1">
    <location>
        <begin position="450"/>
        <end position="462"/>
    </location>
</feature>
<dbReference type="OrthoDB" id="1902436at2759"/>
<name>A0A9D4UB50_ADICA</name>
<feature type="compositionally biased region" description="Low complexity" evidence="1">
    <location>
        <begin position="284"/>
        <end position="305"/>
    </location>
</feature>
<dbReference type="Proteomes" id="UP000886520">
    <property type="component" value="Chromosome 19"/>
</dbReference>
<dbReference type="GO" id="GO:0005886">
    <property type="term" value="C:plasma membrane"/>
    <property type="evidence" value="ECO:0007669"/>
    <property type="project" value="TreeGrafter"/>
</dbReference>
<comment type="caution">
    <text evidence="2">The sequence shown here is derived from an EMBL/GenBank/DDBJ whole genome shotgun (WGS) entry which is preliminary data.</text>
</comment>
<feature type="compositionally biased region" description="Low complexity" evidence="1">
    <location>
        <begin position="410"/>
        <end position="422"/>
    </location>
</feature>
<organism evidence="2 3">
    <name type="scientific">Adiantum capillus-veneris</name>
    <name type="common">Maidenhair fern</name>
    <dbReference type="NCBI Taxonomy" id="13818"/>
    <lineage>
        <taxon>Eukaryota</taxon>
        <taxon>Viridiplantae</taxon>
        <taxon>Streptophyta</taxon>
        <taxon>Embryophyta</taxon>
        <taxon>Tracheophyta</taxon>
        <taxon>Polypodiopsida</taxon>
        <taxon>Polypodiidae</taxon>
        <taxon>Polypodiales</taxon>
        <taxon>Pteridineae</taxon>
        <taxon>Pteridaceae</taxon>
        <taxon>Vittarioideae</taxon>
        <taxon>Adiantum</taxon>
    </lineage>
</organism>
<accession>A0A9D4UB50</accession>
<evidence type="ECO:0000256" key="1">
    <source>
        <dbReference type="SAM" id="MobiDB-lite"/>
    </source>
</evidence>
<feature type="region of interest" description="Disordered" evidence="1">
    <location>
        <begin position="275"/>
        <end position="337"/>
    </location>
</feature>
<dbReference type="AlphaFoldDB" id="A0A9D4UB50"/>
<dbReference type="PANTHER" id="PTHR21068">
    <property type="entry name" value="SPARTIN"/>
    <property type="match status" value="1"/>
</dbReference>
<keyword evidence="3" id="KW-1185">Reference proteome</keyword>
<evidence type="ECO:0000313" key="2">
    <source>
        <dbReference type="EMBL" id="KAI5064789.1"/>
    </source>
</evidence>
<proteinExistence type="predicted"/>
<evidence type="ECO:0000313" key="3">
    <source>
        <dbReference type="Proteomes" id="UP000886520"/>
    </source>
</evidence>
<sequence>MARSQRELFKRGGAQLYLVDGDESALLQCGKDSLVSKLGETGFSFSNLPARLKYALSLDNLDTTEIRKLEFLFQKYSTYFHADIDATQATATFWTRLARNMDRKRPESLPDDVDLGGLATLSAVQKRGIVDCMQSPNLVRRMQQARRMSAVAKLFVRSIERGTINASTHVEKVDTDAHIEELAIASVDAVAKVVEAVETAGKTLLESAHAVGSDILAESEDTHRGSGKEVAESFDVVGNLITSAWTLNKVGLHMLFRTIANINSSASMRTVSQSSISTDASGRSSTTSDLGSVSSTSTKSPAASAENNSSQMQYGASPLLGGLSMQSTSAQQAGITSLPNDGMISRCLPIPAEPSLPCWRRNPPMLPVHLTERTAAPGPPPPLPPRFYARSTASDHCGSRGVMTGLTLASGGSATGPASPSSHVYRSHATPLQAHMSSTMTMPPPCSPRPRPRSPRPRPPFH</sequence>
<dbReference type="InterPro" id="IPR045036">
    <property type="entry name" value="Spartin-like"/>
</dbReference>
<feature type="region of interest" description="Disordered" evidence="1">
    <location>
        <begin position="410"/>
        <end position="462"/>
    </location>
</feature>
<dbReference type="EMBL" id="JABFUD020000019">
    <property type="protein sequence ID" value="KAI5064789.1"/>
    <property type="molecule type" value="Genomic_DNA"/>
</dbReference>
<reference evidence="2" key="1">
    <citation type="submission" date="2021-01" db="EMBL/GenBank/DDBJ databases">
        <title>Adiantum capillus-veneris genome.</title>
        <authorList>
            <person name="Fang Y."/>
            <person name="Liao Q."/>
        </authorList>
    </citation>
    <scope>NUCLEOTIDE SEQUENCE</scope>
    <source>
        <strain evidence="2">H3</strain>
        <tissue evidence="2">Leaf</tissue>
    </source>
</reference>
<dbReference type="PANTHER" id="PTHR21068:SF49">
    <property type="entry name" value="SENESCENCE DOMAIN-CONTAINING PROTEIN"/>
    <property type="match status" value="1"/>
</dbReference>
<gene>
    <name evidence="2" type="ORF">GOP47_0019484</name>
</gene>
<protein>
    <submittedName>
        <fullName evidence="2">Uncharacterized protein</fullName>
    </submittedName>
</protein>
<feature type="compositionally biased region" description="Polar residues" evidence="1">
    <location>
        <begin position="324"/>
        <end position="337"/>
    </location>
</feature>